<gene>
    <name evidence="3" type="ORF">HannXRQ_Chr13g0409051</name>
    <name evidence="2" type="ORF">HanXRQr2_Chr04g0169581</name>
</gene>
<dbReference type="EMBL" id="CM007902">
    <property type="protein sequence ID" value="OTG02082.1"/>
    <property type="molecule type" value="Genomic_DNA"/>
</dbReference>
<dbReference type="Proteomes" id="UP000215914">
    <property type="component" value="Chromosome 13"/>
</dbReference>
<sequence length="246" mass="27772">MSPLHPKFIINNHKCKSMEVIHNNVSIIHEDESAASAKLHPAQSVAQNPTITNVEMEMENSNIPAPTSADTAISIEPPFPIPSQFHNYTGILYLVYAATLLYMFPSVVSLVSLKFQNKARSPFETHRLLANMAVVAYIIAIPMPVALFCLKARLDRESFPHIYYRILQSVFCFWSLLAPLSFVLVLFLPPGFGLIGYIIVFILFIVIVASSFCNYIRLPFKTDLSNLEAHKRNETWSHFALTITEE</sequence>
<dbReference type="EMBL" id="MNCJ02000319">
    <property type="protein sequence ID" value="KAF5810451.1"/>
    <property type="molecule type" value="Genomic_DNA"/>
</dbReference>
<keyword evidence="1" id="KW-0472">Membrane</keyword>
<feature type="transmembrane region" description="Helical" evidence="1">
    <location>
        <begin position="90"/>
        <end position="108"/>
    </location>
</feature>
<evidence type="ECO:0000313" key="4">
    <source>
        <dbReference type="Proteomes" id="UP000215914"/>
    </source>
</evidence>
<dbReference type="PANTHER" id="PTHR34115">
    <property type="entry name" value="PROTEIN, PUTATIVE-RELATED"/>
    <property type="match status" value="1"/>
</dbReference>
<keyword evidence="4" id="KW-1185">Reference proteome</keyword>
<keyword evidence="1" id="KW-1133">Transmembrane helix</keyword>
<feature type="transmembrane region" description="Helical" evidence="1">
    <location>
        <begin position="162"/>
        <end position="188"/>
    </location>
</feature>
<proteinExistence type="predicted"/>
<feature type="transmembrane region" description="Helical" evidence="1">
    <location>
        <begin position="128"/>
        <end position="150"/>
    </location>
</feature>
<dbReference type="PANTHER" id="PTHR34115:SF5">
    <property type="entry name" value="PROTEIN, PUTATIVE-RELATED"/>
    <property type="match status" value="1"/>
</dbReference>
<dbReference type="Gramene" id="mRNA:HanXRQr2_Chr04g0169581">
    <property type="protein sequence ID" value="mRNA:HanXRQr2_Chr04g0169581"/>
    <property type="gene ID" value="HanXRQr2_Chr04g0169581"/>
</dbReference>
<name>A0A251SUD0_HELAN</name>
<reference evidence="2 4" key="1">
    <citation type="journal article" date="2017" name="Nature">
        <title>The sunflower genome provides insights into oil metabolism, flowering and Asterid evolution.</title>
        <authorList>
            <person name="Badouin H."/>
            <person name="Gouzy J."/>
            <person name="Grassa C.J."/>
            <person name="Murat F."/>
            <person name="Staton S.E."/>
            <person name="Cottret L."/>
            <person name="Lelandais-Briere C."/>
            <person name="Owens G.L."/>
            <person name="Carrere S."/>
            <person name="Mayjonade B."/>
            <person name="Legrand L."/>
            <person name="Gill N."/>
            <person name="Kane N.C."/>
            <person name="Bowers J.E."/>
            <person name="Hubner S."/>
            <person name="Bellec A."/>
            <person name="Berard A."/>
            <person name="Berges H."/>
            <person name="Blanchet N."/>
            <person name="Boniface M.C."/>
            <person name="Brunel D."/>
            <person name="Catrice O."/>
            <person name="Chaidir N."/>
            <person name="Claudel C."/>
            <person name="Donnadieu C."/>
            <person name="Faraut T."/>
            <person name="Fievet G."/>
            <person name="Helmstetter N."/>
            <person name="King M."/>
            <person name="Knapp S.J."/>
            <person name="Lai Z."/>
            <person name="Le Paslier M.C."/>
            <person name="Lippi Y."/>
            <person name="Lorenzon L."/>
            <person name="Mandel J.R."/>
            <person name="Marage G."/>
            <person name="Marchand G."/>
            <person name="Marquand E."/>
            <person name="Bret-Mestries E."/>
            <person name="Morien E."/>
            <person name="Nambeesan S."/>
            <person name="Nguyen T."/>
            <person name="Pegot-Espagnet P."/>
            <person name="Pouilly N."/>
            <person name="Raftis F."/>
            <person name="Sallet E."/>
            <person name="Schiex T."/>
            <person name="Thomas J."/>
            <person name="Vandecasteele C."/>
            <person name="Vares D."/>
            <person name="Vear F."/>
            <person name="Vautrin S."/>
            <person name="Crespi M."/>
            <person name="Mangin B."/>
            <person name="Burke J.M."/>
            <person name="Salse J."/>
            <person name="Munos S."/>
            <person name="Vincourt P."/>
            <person name="Rieseberg L.H."/>
            <person name="Langlade N.B."/>
        </authorList>
    </citation>
    <scope>NUCLEOTIDE SEQUENCE [LARGE SCALE GENOMIC DNA]</scope>
    <source>
        <strain evidence="4">cv. SF193</strain>
        <tissue evidence="2">Leaves</tissue>
    </source>
</reference>
<evidence type="ECO:0000313" key="2">
    <source>
        <dbReference type="EMBL" id="KAF5810451.1"/>
    </source>
</evidence>
<reference evidence="2" key="3">
    <citation type="submission" date="2020-06" db="EMBL/GenBank/DDBJ databases">
        <title>Helianthus annuus Genome sequencing and assembly Release 2.</title>
        <authorList>
            <person name="Gouzy J."/>
            <person name="Langlade N."/>
            <person name="Munos S."/>
        </authorList>
    </citation>
    <scope>NUCLEOTIDE SEQUENCE</scope>
    <source>
        <tissue evidence="2">Leaves</tissue>
    </source>
</reference>
<dbReference type="InParanoid" id="A0A251SUD0"/>
<accession>A0A251SUD0</accession>
<organism evidence="3 4">
    <name type="scientific">Helianthus annuus</name>
    <name type="common">Common sunflower</name>
    <dbReference type="NCBI Taxonomy" id="4232"/>
    <lineage>
        <taxon>Eukaryota</taxon>
        <taxon>Viridiplantae</taxon>
        <taxon>Streptophyta</taxon>
        <taxon>Embryophyta</taxon>
        <taxon>Tracheophyta</taxon>
        <taxon>Spermatophyta</taxon>
        <taxon>Magnoliopsida</taxon>
        <taxon>eudicotyledons</taxon>
        <taxon>Gunneridae</taxon>
        <taxon>Pentapetalae</taxon>
        <taxon>asterids</taxon>
        <taxon>campanulids</taxon>
        <taxon>Asterales</taxon>
        <taxon>Asteraceae</taxon>
        <taxon>Asteroideae</taxon>
        <taxon>Heliantheae alliance</taxon>
        <taxon>Heliantheae</taxon>
        <taxon>Helianthus</taxon>
    </lineage>
</organism>
<keyword evidence="1" id="KW-0812">Transmembrane</keyword>
<protein>
    <recommendedName>
        <fullName evidence="5">Transmembrane protein</fullName>
    </recommendedName>
</protein>
<dbReference type="InterPro" id="IPR053258">
    <property type="entry name" value="Ca-permeable_cation_channel"/>
</dbReference>
<evidence type="ECO:0008006" key="5">
    <source>
        <dbReference type="Google" id="ProtNLM"/>
    </source>
</evidence>
<evidence type="ECO:0000256" key="1">
    <source>
        <dbReference type="SAM" id="Phobius"/>
    </source>
</evidence>
<dbReference type="AlphaFoldDB" id="A0A251SUD0"/>
<evidence type="ECO:0000313" key="3">
    <source>
        <dbReference type="EMBL" id="OTG02082.1"/>
    </source>
</evidence>
<feature type="transmembrane region" description="Helical" evidence="1">
    <location>
        <begin position="194"/>
        <end position="216"/>
    </location>
</feature>
<reference evidence="3" key="2">
    <citation type="submission" date="2017-02" db="EMBL/GenBank/DDBJ databases">
        <title>Sunflower complete genome.</title>
        <authorList>
            <person name="Langlade N."/>
            <person name="Munos S."/>
        </authorList>
    </citation>
    <scope>NUCLEOTIDE SEQUENCE [LARGE SCALE GENOMIC DNA]</scope>
    <source>
        <tissue evidence="3">Leaves</tissue>
    </source>
</reference>